<dbReference type="Gene3D" id="1.20.970.10">
    <property type="entry name" value="Transferase, Pyrimidine Nucleoside Phosphorylase, Chain C"/>
    <property type="match status" value="1"/>
</dbReference>
<dbReference type="AlphaFoldDB" id="A0A9Q1GDI1"/>
<keyword evidence="5" id="KW-1185">Reference proteome</keyword>
<dbReference type="GO" id="GO:0005829">
    <property type="term" value="C:cytosol"/>
    <property type="evidence" value="ECO:0007669"/>
    <property type="project" value="TreeGrafter"/>
</dbReference>
<dbReference type="PANTHER" id="PTHR10515">
    <property type="entry name" value="THYMIDINE PHOSPHORYLASE"/>
    <property type="match status" value="1"/>
</dbReference>
<proteinExistence type="predicted"/>
<dbReference type="InterPro" id="IPR017459">
    <property type="entry name" value="Glycosyl_Trfase_fam3_N_dom"/>
</dbReference>
<sequence>MENTVSFPELIRKKRDGGQFTREEIRAFVLAVKDKTIQEGQIGAMLMAMWLKGMVAEETLALTHEMMLSGEVMSWPKEWTELVVDKHSTGGVGDKVSIPLAPALAPCGCKVGITAGAHCCS</sequence>
<comment type="caution">
    <text evidence="4">The sequence shown here is derived from an EMBL/GenBank/DDBJ whole genome shotgun (WGS) entry which is preliminary data.</text>
</comment>
<protein>
    <recommendedName>
        <fullName evidence="3">Glycosyl transferase family 3 N-terminal domain-containing protein</fullName>
    </recommendedName>
</protein>
<gene>
    <name evidence="4" type="ORF">SKAU_G00022520</name>
</gene>
<dbReference type="InterPro" id="IPR035902">
    <property type="entry name" value="Nuc_phospho_transferase"/>
</dbReference>
<dbReference type="InterPro" id="IPR000053">
    <property type="entry name" value="Thymidine/pyrmidine_PPase"/>
</dbReference>
<name>A0A9Q1GDI1_SYNKA</name>
<reference evidence="4" key="1">
    <citation type="journal article" date="2023" name="Science">
        <title>Genome structures resolve the early diversification of teleost fishes.</title>
        <authorList>
            <person name="Parey E."/>
            <person name="Louis A."/>
            <person name="Montfort J."/>
            <person name="Bouchez O."/>
            <person name="Roques C."/>
            <person name="Iampietro C."/>
            <person name="Lluch J."/>
            <person name="Castinel A."/>
            <person name="Donnadieu C."/>
            <person name="Desvignes T."/>
            <person name="Floi Bucao C."/>
            <person name="Jouanno E."/>
            <person name="Wen M."/>
            <person name="Mejri S."/>
            <person name="Dirks R."/>
            <person name="Jansen H."/>
            <person name="Henkel C."/>
            <person name="Chen W.J."/>
            <person name="Zahm M."/>
            <person name="Cabau C."/>
            <person name="Klopp C."/>
            <person name="Thompson A.W."/>
            <person name="Robinson-Rechavi M."/>
            <person name="Braasch I."/>
            <person name="Lecointre G."/>
            <person name="Bobe J."/>
            <person name="Postlethwait J.H."/>
            <person name="Berthelot C."/>
            <person name="Roest Crollius H."/>
            <person name="Guiguen Y."/>
        </authorList>
    </citation>
    <scope>NUCLEOTIDE SEQUENCE</scope>
    <source>
        <strain evidence="4">WJC10195</strain>
    </source>
</reference>
<organism evidence="4 5">
    <name type="scientific">Synaphobranchus kaupii</name>
    <name type="common">Kaup's arrowtooth eel</name>
    <dbReference type="NCBI Taxonomy" id="118154"/>
    <lineage>
        <taxon>Eukaryota</taxon>
        <taxon>Metazoa</taxon>
        <taxon>Chordata</taxon>
        <taxon>Craniata</taxon>
        <taxon>Vertebrata</taxon>
        <taxon>Euteleostomi</taxon>
        <taxon>Actinopterygii</taxon>
        <taxon>Neopterygii</taxon>
        <taxon>Teleostei</taxon>
        <taxon>Anguilliformes</taxon>
        <taxon>Synaphobranchidae</taxon>
        <taxon>Synaphobranchus</taxon>
    </lineage>
</organism>
<keyword evidence="2" id="KW-0808">Transferase</keyword>
<dbReference type="SUPFAM" id="SSF47648">
    <property type="entry name" value="Nucleoside phosphorylase/phosphoribosyltransferase N-terminal domain"/>
    <property type="match status" value="1"/>
</dbReference>
<evidence type="ECO:0000256" key="1">
    <source>
        <dbReference type="ARBA" id="ARBA00022676"/>
    </source>
</evidence>
<dbReference type="SUPFAM" id="SSF52418">
    <property type="entry name" value="Nucleoside phosphorylase/phosphoribosyltransferase catalytic domain"/>
    <property type="match status" value="1"/>
</dbReference>
<dbReference type="Pfam" id="PF02885">
    <property type="entry name" value="Glycos_trans_3N"/>
    <property type="match status" value="1"/>
</dbReference>
<dbReference type="GO" id="GO:0004645">
    <property type="term" value="F:1,4-alpha-oligoglucan phosphorylase activity"/>
    <property type="evidence" value="ECO:0007669"/>
    <property type="project" value="InterPro"/>
</dbReference>
<accession>A0A9Q1GDI1</accession>
<evidence type="ECO:0000256" key="2">
    <source>
        <dbReference type="ARBA" id="ARBA00022679"/>
    </source>
</evidence>
<keyword evidence="1" id="KW-0328">Glycosyltransferase</keyword>
<feature type="domain" description="Glycosyl transferase family 3 N-terminal" evidence="3">
    <location>
        <begin position="9"/>
        <end position="69"/>
    </location>
</feature>
<evidence type="ECO:0000313" key="4">
    <source>
        <dbReference type="EMBL" id="KAJ8381474.1"/>
    </source>
</evidence>
<dbReference type="InterPro" id="IPR036320">
    <property type="entry name" value="Glycosyl_Trfase_fam3_N_dom_sf"/>
</dbReference>
<dbReference type="EMBL" id="JAINUF010000001">
    <property type="protein sequence ID" value="KAJ8381474.1"/>
    <property type="molecule type" value="Genomic_DNA"/>
</dbReference>
<dbReference type="GO" id="GO:0006206">
    <property type="term" value="P:pyrimidine nucleobase metabolic process"/>
    <property type="evidence" value="ECO:0007669"/>
    <property type="project" value="InterPro"/>
</dbReference>
<dbReference type="OrthoDB" id="445007at2759"/>
<dbReference type="Gene3D" id="3.40.1030.10">
    <property type="entry name" value="Nucleoside phosphorylase/phosphoribosyltransferase catalytic domain"/>
    <property type="match status" value="1"/>
</dbReference>
<dbReference type="Proteomes" id="UP001152622">
    <property type="component" value="Chromosome 1"/>
</dbReference>
<evidence type="ECO:0000313" key="5">
    <source>
        <dbReference type="Proteomes" id="UP001152622"/>
    </source>
</evidence>
<dbReference type="PANTHER" id="PTHR10515:SF0">
    <property type="entry name" value="THYMIDINE PHOSPHORYLASE"/>
    <property type="match status" value="1"/>
</dbReference>
<evidence type="ECO:0000259" key="3">
    <source>
        <dbReference type="Pfam" id="PF02885"/>
    </source>
</evidence>